<dbReference type="OrthoDB" id="9988524at2759"/>
<dbReference type="Proteomes" id="UP000073492">
    <property type="component" value="Unassembled WGS sequence"/>
</dbReference>
<comment type="caution">
    <text evidence="2">The sequence shown here is derived from an EMBL/GenBank/DDBJ whole genome shotgun (WGS) entry which is preliminary data.</text>
</comment>
<dbReference type="PROSITE" id="PS50056">
    <property type="entry name" value="TYR_PHOSPHATASE_2"/>
    <property type="match status" value="1"/>
</dbReference>
<evidence type="ECO:0000259" key="1">
    <source>
        <dbReference type="PROSITE" id="PS50056"/>
    </source>
</evidence>
<dbReference type="PROSITE" id="PS00383">
    <property type="entry name" value="TYR_PHOSPHATASE_1"/>
    <property type="match status" value="1"/>
</dbReference>
<dbReference type="Gene3D" id="3.90.190.10">
    <property type="entry name" value="Protein tyrosine phosphatase superfamily"/>
    <property type="match status" value="1"/>
</dbReference>
<dbReference type="InterPro" id="IPR016130">
    <property type="entry name" value="Tyr_Pase_AS"/>
</dbReference>
<dbReference type="EMBL" id="LFZO01000611">
    <property type="protein sequence ID" value="KXT03171.1"/>
    <property type="molecule type" value="Genomic_DNA"/>
</dbReference>
<evidence type="ECO:0000313" key="3">
    <source>
        <dbReference type="Proteomes" id="UP000073492"/>
    </source>
</evidence>
<gene>
    <name evidence="2" type="ORF">AC579_6874</name>
</gene>
<organism evidence="2 3">
    <name type="scientific">Pseudocercospora musae</name>
    <dbReference type="NCBI Taxonomy" id="113226"/>
    <lineage>
        <taxon>Eukaryota</taxon>
        <taxon>Fungi</taxon>
        <taxon>Dikarya</taxon>
        <taxon>Ascomycota</taxon>
        <taxon>Pezizomycotina</taxon>
        <taxon>Dothideomycetes</taxon>
        <taxon>Dothideomycetidae</taxon>
        <taxon>Mycosphaerellales</taxon>
        <taxon>Mycosphaerellaceae</taxon>
        <taxon>Pseudocercospora</taxon>
    </lineage>
</organism>
<keyword evidence="3" id="KW-1185">Reference proteome</keyword>
<feature type="domain" description="Tyrosine specific protein phosphatases" evidence="1">
    <location>
        <begin position="146"/>
        <end position="196"/>
    </location>
</feature>
<proteinExistence type="predicted"/>
<dbReference type="SUPFAM" id="SSF52799">
    <property type="entry name" value="(Phosphotyrosine protein) phosphatases II"/>
    <property type="match status" value="1"/>
</dbReference>
<evidence type="ECO:0000313" key="2">
    <source>
        <dbReference type="EMBL" id="KXT03171.1"/>
    </source>
</evidence>
<dbReference type="InterPro" id="IPR029021">
    <property type="entry name" value="Prot-tyrosine_phosphatase-like"/>
</dbReference>
<name>A0A139HKY9_9PEZI</name>
<dbReference type="AlphaFoldDB" id="A0A139HKY9"/>
<dbReference type="GO" id="GO:0004721">
    <property type="term" value="F:phosphoprotein phosphatase activity"/>
    <property type="evidence" value="ECO:0007669"/>
    <property type="project" value="InterPro"/>
</dbReference>
<dbReference type="PANTHER" id="PTHR31126">
    <property type="entry name" value="TYROSINE-PROTEIN PHOSPHATASE"/>
    <property type="match status" value="1"/>
</dbReference>
<reference evidence="2 3" key="1">
    <citation type="submission" date="2015-07" db="EMBL/GenBank/DDBJ databases">
        <title>Comparative genomics of the Sigatoka disease complex on banana suggests a link between parallel evolutionary changes in Pseudocercospora fijiensis and Pseudocercospora eumusae and increased virulence on the banana host.</title>
        <authorList>
            <person name="Chang T.-C."/>
            <person name="Salvucci A."/>
            <person name="Crous P.W."/>
            <person name="Stergiopoulos I."/>
        </authorList>
    </citation>
    <scope>NUCLEOTIDE SEQUENCE [LARGE SCALE GENOMIC DNA]</scope>
    <source>
        <strain evidence="2 3">CBS 116634</strain>
    </source>
</reference>
<dbReference type="PANTHER" id="PTHR31126:SF10">
    <property type="entry name" value="PROTEIN PHOSPHATASE, PUTATIVE (AFU_ORTHOLOGUE AFUA_6G06650)-RELATED"/>
    <property type="match status" value="1"/>
</dbReference>
<protein>
    <recommendedName>
        <fullName evidence="1">Tyrosine specific protein phosphatases domain-containing protein</fullName>
    </recommendedName>
</protein>
<sequence length="236" mass="26258">MASHRFDKVPNFRDVALSTHSGTLSKGLLYRSAAPDDATPEDRSKLVNDYHIKTIIDLRSETEHIEAAKLKPYNKKDPMATLRVPGTEHKSISLNGRPYTNALLKQLSYWNVAKLFTYYSIGYRTDAISILGENVMNKRGLVGLAEDSLKYSKAEIKAVFDVMADSANYPVLLHCTQGKDRTGLMVLLVLLLLGVDQNAIEEDYLMKEYLESCGISSDQLNSVRSILAGSPQQIST</sequence>
<dbReference type="InterPro" id="IPR026893">
    <property type="entry name" value="Tyr/Ser_Pase_IphP-type"/>
</dbReference>
<dbReference type="STRING" id="113226.A0A139HKY9"/>
<accession>A0A139HKY9</accession>
<dbReference type="InterPro" id="IPR000387">
    <property type="entry name" value="Tyr_Pase_dom"/>
</dbReference>
<dbReference type="Pfam" id="PF13350">
    <property type="entry name" value="Y_phosphatase3"/>
    <property type="match status" value="1"/>
</dbReference>